<dbReference type="RefSeq" id="WP_279670853.1">
    <property type="nucleotide sequence ID" value="NZ_JAOCBE010000001.1"/>
</dbReference>
<gene>
    <name evidence="1" type="ORF">N5C10_15090</name>
</gene>
<evidence type="ECO:0000313" key="2">
    <source>
        <dbReference type="Proteomes" id="UP001159915"/>
    </source>
</evidence>
<dbReference type="AlphaFoldDB" id="A0AA42SQG9"/>
<dbReference type="EMBL" id="JAOCBE010000001">
    <property type="protein sequence ID" value="MDH0970502.1"/>
    <property type="molecule type" value="Genomic_DNA"/>
</dbReference>
<organism evidence="1 2">
    <name type="scientific">Acinetobacter johnsonii</name>
    <dbReference type="NCBI Taxonomy" id="40214"/>
    <lineage>
        <taxon>Bacteria</taxon>
        <taxon>Pseudomonadati</taxon>
        <taxon>Pseudomonadota</taxon>
        <taxon>Gammaproteobacteria</taxon>
        <taxon>Moraxellales</taxon>
        <taxon>Moraxellaceae</taxon>
        <taxon>Acinetobacter</taxon>
    </lineage>
</organism>
<evidence type="ECO:0000313" key="1">
    <source>
        <dbReference type="EMBL" id="MDH0970502.1"/>
    </source>
</evidence>
<accession>A0AA42SQG9</accession>
<reference evidence="1" key="1">
    <citation type="submission" date="2022-09" db="EMBL/GenBank/DDBJ databases">
        <title>Intensive care unit water sources are persistently colonized with multi-drug resistant bacteria and are the site of extensive horizontal gene transfer of antibiotic resistance genes.</title>
        <authorList>
            <person name="Diorio-Toth L."/>
        </authorList>
    </citation>
    <scope>NUCLEOTIDE SEQUENCE</scope>
    <source>
        <strain evidence="1">GD03920</strain>
    </source>
</reference>
<dbReference type="Proteomes" id="UP001159915">
    <property type="component" value="Unassembled WGS sequence"/>
</dbReference>
<name>A0AA42SQG9_ACIJO</name>
<proteinExistence type="predicted"/>
<sequence length="77" mass="8562">MTELEAFELIARQIHLDGVSSIQDGNPCSDTVSVLFYIENYLNDQCTPSAVVSALSDDLDKHNQECIEFNGAYGYEN</sequence>
<comment type="caution">
    <text evidence="1">The sequence shown here is derived from an EMBL/GenBank/DDBJ whole genome shotgun (WGS) entry which is preliminary data.</text>
</comment>
<protein>
    <submittedName>
        <fullName evidence="1">Uncharacterized protein</fullName>
    </submittedName>
</protein>